<keyword evidence="1" id="KW-0472">Membrane</keyword>
<dbReference type="InterPro" id="IPR011990">
    <property type="entry name" value="TPR-like_helical_dom_sf"/>
</dbReference>
<keyword evidence="1" id="KW-0812">Transmembrane</keyword>
<feature type="transmembrane region" description="Helical" evidence="1">
    <location>
        <begin position="41"/>
        <end position="70"/>
    </location>
</feature>
<sequence>MASQPSTARVRARNQPPEIPPFWHKLNAFFLFPFQSKPLTYAAFLSLCALAVTTSPLIGIFTVVGILLATARYSFKVAAMASMGVMRSADYDSTTSDPAWTHLPWKFLGVLVVHGLIIAFMAQASEGLADLGSLVSSLLIPATLMVLIQSCSLRSALNPAELLRAMAAVGLPYLLLCVFMLLLSMGMPMAWSLLVPLAPKTLIAPVLMFVVVYFSWVTASMIGYVMFQNHQKLDIDLVKEPEEILSGTGQGRAESPTARLARERDAEVADLVREGQVREAYDMAYDWQRANPDSLADQRRYHRVLLLTDKKDTLVWFTQKYLQRLLKERKGQEALQVHAATLAKAPDLVLESADLTLELAQLAWKGLDHKHALALLKGFDKRYLRHPTIPQAYELIARILHQGLGRTEPALAVYRALKDQHPQHASTQEVAWLLRDHTGETVPAAPVSSA</sequence>
<evidence type="ECO:0000313" key="2">
    <source>
        <dbReference type="EMBL" id="MDG5975075.1"/>
    </source>
</evidence>
<comment type="caution">
    <text evidence="2">The sequence shown here is derived from an EMBL/GenBank/DDBJ whole genome shotgun (WGS) entry which is preliminary data.</text>
</comment>
<name>A0A9X4NVB1_9BURK</name>
<organism evidence="2 3">
    <name type="scientific">Hydrogenophaga taeniospiralis CCUG 15921</name>
    <dbReference type="NCBI Taxonomy" id="1281780"/>
    <lineage>
        <taxon>Bacteria</taxon>
        <taxon>Pseudomonadati</taxon>
        <taxon>Pseudomonadota</taxon>
        <taxon>Betaproteobacteria</taxon>
        <taxon>Burkholderiales</taxon>
        <taxon>Comamonadaceae</taxon>
        <taxon>Hydrogenophaga</taxon>
    </lineage>
</organism>
<proteinExistence type="predicted"/>
<dbReference type="OrthoDB" id="8769854at2"/>
<dbReference type="Gene3D" id="1.25.40.10">
    <property type="entry name" value="Tetratricopeptide repeat domain"/>
    <property type="match status" value="1"/>
</dbReference>
<dbReference type="EMBL" id="AOGK01000005">
    <property type="protein sequence ID" value="MDG5975075.1"/>
    <property type="molecule type" value="Genomic_DNA"/>
</dbReference>
<gene>
    <name evidence="2" type="ORF">H010_07436</name>
</gene>
<dbReference type="Proteomes" id="UP001152876">
    <property type="component" value="Unassembled WGS sequence"/>
</dbReference>
<dbReference type="RefSeq" id="WP_068167012.1">
    <property type="nucleotide sequence ID" value="NZ_AOGK01000005.1"/>
</dbReference>
<protein>
    <submittedName>
        <fullName evidence="2">Uncharacterized protein</fullName>
    </submittedName>
</protein>
<dbReference type="AlphaFoldDB" id="A0A9X4NVB1"/>
<reference evidence="2" key="1">
    <citation type="submission" date="2013-01" db="EMBL/GenBank/DDBJ databases">
        <title>Genome draft of Hydrogenophaga taeniospiralis 2K1.</title>
        <authorList>
            <person name="Gomila M."/>
            <person name="Lalucat J."/>
        </authorList>
    </citation>
    <scope>NUCLEOTIDE SEQUENCE</scope>
    <source>
        <strain evidence="2">CCUG 15921</strain>
    </source>
</reference>
<evidence type="ECO:0000256" key="1">
    <source>
        <dbReference type="SAM" id="Phobius"/>
    </source>
</evidence>
<feature type="transmembrane region" description="Helical" evidence="1">
    <location>
        <begin position="107"/>
        <end position="125"/>
    </location>
</feature>
<feature type="transmembrane region" description="Helical" evidence="1">
    <location>
        <begin position="131"/>
        <end position="150"/>
    </location>
</feature>
<keyword evidence="3" id="KW-1185">Reference proteome</keyword>
<evidence type="ECO:0000313" key="3">
    <source>
        <dbReference type="Proteomes" id="UP001152876"/>
    </source>
</evidence>
<keyword evidence="1" id="KW-1133">Transmembrane helix</keyword>
<feature type="transmembrane region" description="Helical" evidence="1">
    <location>
        <begin position="162"/>
        <end position="182"/>
    </location>
</feature>
<feature type="transmembrane region" description="Helical" evidence="1">
    <location>
        <begin position="202"/>
        <end position="227"/>
    </location>
</feature>
<accession>A0A9X4NVB1</accession>